<organism evidence="2 3">
    <name type="scientific">Parathielavia hyrcaniae</name>
    <dbReference type="NCBI Taxonomy" id="113614"/>
    <lineage>
        <taxon>Eukaryota</taxon>
        <taxon>Fungi</taxon>
        <taxon>Dikarya</taxon>
        <taxon>Ascomycota</taxon>
        <taxon>Pezizomycotina</taxon>
        <taxon>Sordariomycetes</taxon>
        <taxon>Sordariomycetidae</taxon>
        <taxon>Sordariales</taxon>
        <taxon>Chaetomiaceae</taxon>
        <taxon>Parathielavia</taxon>
    </lineage>
</organism>
<evidence type="ECO:0000313" key="2">
    <source>
        <dbReference type="EMBL" id="KAK4101280.1"/>
    </source>
</evidence>
<name>A0AAN6Q0D7_9PEZI</name>
<reference evidence="2" key="1">
    <citation type="journal article" date="2023" name="Mol. Phylogenet. Evol.">
        <title>Genome-scale phylogeny and comparative genomics of the fungal order Sordariales.</title>
        <authorList>
            <person name="Hensen N."/>
            <person name="Bonometti L."/>
            <person name="Westerberg I."/>
            <person name="Brannstrom I.O."/>
            <person name="Guillou S."/>
            <person name="Cros-Aarteil S."/>
            <person name="Calhoun S."/>
            <person name="Haridas S."/>
            <person name="Kuo A."/>
            <person name="Mondo S."/>
            <person name="Pangilinan J."/>
            <person name="Riley R."/>
            <person name="LaButti K."/>
            <person name="Andreopoulos B."/>
            <person name="Lipzen A."/>
            <person name="Chen C."/>
            <person name="Yan M."/>
            <person name="Daum C."/>
            <person name="Ng V."/>
            <person name="Clum A."/>
            <person name="Steindorff A."/>
            <person name="Ohm R.A."/>
            <person name="Martin F."/>
            <person name="Silar P."/>
            <person name="Natvig D.O."/>
            <person name="Lalanne C."/>
            <person name="Gautier V."/>
            <person name="Ament-Velasquez S.L."/>
            <person name="Kruys A."/>
            <person name="Hutchinson M.I."/>
            <person name="Powell A.J."/>
            <person name="Barry K."/>
            <person name="Miller A.N."/>
            <person name="Grigoriev I.V."/>
            <person name="Debuchy R."/>
            <person name="Gladieux P."/>
            <person name="Hiltunen Thoren M."/>
            <person name="Johannesson H."/>
        </authorList>
    </citation>
    <scope>NUCLEOTIDE SEQUENCE</scope>
    <source>
        <strain evidence="2">CBS 757.83</strain>
    </source>
</reference>
<feature type="compositionally biased region" description="Basic and acidic residues" evidence="1">
    <location>
        <begin position="79"/>
        <end position="88"/>
    </location>
</feature>
<evidence type="ECO:0000256" key="1">
    <source>
        <dbReference type="SAM" id="MobiDB-lite"/>
    </source>
</evidence>
<keyword evidence="3" id="KW-1185">Reference proteome</keyword>
<proteinExistence type="predicted"/>
<gene>
    <name evidence="2" type="ORF">N658DRAFT_496578</name>
</gene>
<feature type="compositionally biased region" description="Basic and acidic residues" evidence="1">
    <location>
        <begin position="37"/>
        <end position="48"/>
    </location>
</feature>
<dbReference type="Proteomes" id="UP001305647">
    <property type="component" value="Unassembled WGS sequence"/>
</dbReference>
<comment type="caution">
    <text evidence="2">The sequence shown here is derived from an EMBL/GenBank/DDBJ whole genome shotgun (WGS) entry which is preliminary data.</text>
</comment>
<sequence>MGRQVLCDLLFHLQGVATPRSYCAACRRPKTSISRIRSEVSERPEIPHHPARQPRFTDTNDEKQAATNSARSGGYWLRKPPDFFDVLKKRQGTPGPAQFWESEVKSLGGKTDR</sequence>
<dbReference type="EMBL" id="MU863636">
    <property type="protein sequence ID" value="KAK4101280.1"/>
    <property type="molecule type" value="Genomic_DNA"/>
</dbReference>
<dbReference type="AlphaFoldDB" id="A0AAN6Q0D7"/>
<reference evidence="2" key="2">
    <citation type="submission" date="2023-05" db="EMBL/GenBank/DDBJ databases">
        <authorList>
            <consortium name="Lawrence Berkeley National Laboratory"/>
            <person name="Steindorff A."/>
            <person name="Hensen N."/>
            <person name="Bonometti L."/>
            <person name="Westerberg I."/>
            <person name="Brannstrom I.O."/>
            <person name="Guillou S."/>
            <person name="Cros-Aarteil S."/>
            <person name="Calhoun S."/>
            <person name="Haridas S."/>
            <person name="Kuo A."/>
            <person name="Mondo S."/>
            <person name="Pangilinan J."/>
            <person name="Riley R."/>
            <person name="Labutti K."/>
            <person name="Andreopoulos B."/>
            <person name="Lipzen A."/>
            <person name="Chen C."/>
            <person name="Yanf M."/>
            <person name="Daum C."/>
            <person name="Ng V."/>
            <person name="Clum A."/>
            <person name="Ohm R."/>
            <person name="Martin F."/>
            <person name="Silar P."/>
            <person name="Natvig D."/>
            <person name="Lalanne C."/>
            <person name="Gautier V."/>
            <person name="Ament-Velasquez S.L."/>
            <person name="Kruys A."/>
            <person name="Hutchinson M.I."/>
            <person name="Powell A.J."/>
            <person name="Barry K."/>
            <person name="Miller A.N."/>
            <person name="Grigoriev I.V."/>
            <person name="Debuchy R."/>
            <person name="Gladieux P."/>
            <person name="Thoren M.H."/>
            <person name="Johannesson H."/>
        </authorList>
    </citation>
    <scope>NUCLEOTIDE SEQUENCE</scope>
    <source>
        <strain evidence="2">CBS 757.83</strain>
    </source>
</reference>
<feature type="region of interest" description="Disordered" evidence="1">
    <location>
        <begin position="37"/>
        <end position="113"/>
    </location>
</feature>
<protein>
    <submittedName>
        <fullName evidence="2">Uncharacterized protein</fullName>
    </submittedName>
</protein>
<accession>A0AAN6Q0D7</accession>
<evidence type="ECO:0000313" key="3">
    <source>
        <dbReference type="Proteomes" id="UP001305647"/>
    </source>
</evidence>